<feature type="non-terminal residue" evidence="1">
    <location>
        <position position="1"/>
    </location>
</feature>
<evidence type="ECO:0000313" key="2">
    <source>
        <dbReference type="Proteomes" id="UP000789405"/>
    </source>
</evidence>
<keyword evidence="2" id="KW-1185">Reference proteome</keyword>
<gene>
    <name evidence="1" type="ORF">DERYTH_LOCUS26042</name>
</gene>
<sequence>DIDLLKDFISEKEFQERKTRRDLLVKIVILKVRGSDTISNLEQCSTRSAKASFWSDGNYLEILDPRHHHDFTNSNDRGKIYMQGGGKYDNGDDTWLGIDKNSWPVSYHGTAKNNTVNCRGL</sequence>
<dbReference type="OrthoDB" id="10289650at2759"/>
<dbReference type="EMBL" id="CAJVPY010051970">
    <property type="protein sequence ID" value="CAG8814955.1"/>
    <property type="molecule type" value="Genomic_DNA"/>
</dbReference>
<name>A0A9N9KAD0_9GLOM</name>
<evidence type="ECO:0000313" key="1">
    <source>
        <dbReference type="EMBL" id="CAG8814955.1"/>
    </source>
</evidence>
<dbReference type="AlphaFoldDB" id="A0A9N9KAD0"/>
<comment type="caution">
    <text evidence="1">The sequence shown here is derived from an EMBL/GenBank/DDBJ whole genome shotgun (WGS) entry which is preliminary data.</text>
</comment>
<feature type="non-terminal residue" evidence="1">
    <location>
        <position position="121"/>
    </location>
</feature>
<proteinExistence type="predicted"/>
<reference evidence="1" key="1">
    <citation type="submission" date="2021-06" db="EMBL/GenBank/DDBJ databases">
        <authorList>
            <person name="Kallberg Y."/>
            <person name="Tangrot J."/>
            <person name="Rosling A."/>
        </authorList>
    </citation>
    <scope>NUCLEOTIDE SEQUENCE</scope>
    <source>
        <strain evidence="1">MA453B</strain>
    </source>
</reference>
<organism evidence="1 2">
    <name type="scientific">Dentiscutata erythropus</name>
    <dbReference type="NCBI Taxonomy" id="1348616"/>
    <lineage>
        <taxon>Eukaryota</taxon>
        <taxon>Fungi</taxon>
        <taxon>Fungi incertae sedis</taxon>
        <taxon>Mucoromycota</taxon>
        <taxon>Glomeromycotina</taxon>
        <taxon>Glomeromycetes</taxon>
        <taxon>Diversisporales</taxon>
        <taxon>Gigasporaceae</taxon>
        <taxon>Dentiscutata</taxon>
    </lineage>
</organism>
<dbReference type="Proteomes" id="UP000789405">
    <property type="component" value="Unassembled WGS sequence"/>
</dbReference>
<protein>
    <submittedName>
        <fullName evidence="1">22378_t:CDS:1</fullName>
    </submittedName>
</protein>
<accession>A0A9N9KAD0</accession>